<sequence>MDCIFCKIAQGRAPAHKILEDENYLAFLSIFPNTEGFSVVIPKKHYPSYAFDIPNDVLIGLVMAAKQTAKLLDKRLKDVGRTGMIFEGFGVDHVHAKLFPMHGTKMVEWEPLKSNVDKYFEKYEGYISSHDYKRADDEMLARLAKKIRG</sequence>
<evidence type="ECO:0000259" key="3">
    <source>
        <dbReference type="PROSITE" id="PS51084"/>
    </source>
</evidence>
<dbReference type="Pfam" id="PF01230">
    <property type="entry name" value="HIT"/>
    <property type="match status" value="1"/>
</dbReference>
<proteinExistence type="predicted"/>
<accession>A0A2H0V2U4</accession>
<dbReference type="PROSITE" id="PS51084">
    <property type="entry name" value="HIT_2"/>
    <property type="match status" value="1"/>
</dbReference>
<evidence type="ECO:0000256" key="2">
    <source>
        <dbReference type="PROSITE-ProRule" id="PRU00464"/>
    </source>
</evidence>
<dbReference type="PANTHER" id="PTHR46648:SF1">
    <property type="entry name" value="ADENOSINE 5'-MONOPHOSPHORAMIDASE HNT1"/>
    <property type="match status" value="1"/>
</dbReference>
<protein>
    <submittedName>
        <fullName evidence="4">Diadenosine tetraphosphate hydrolase</fullName>
    </submittedName>
</protein>
<dbReference type="PANTHER" id="PTHR46648">
    <property type="entry name" value="HIT FAMILY PROTEIN 1"/>
    <property type="match status" value="1"/>
</dbReference>
<dbReference type="GO" id="GO:0009117">
    <property type="term" value="P:nucleotide metabolic process"/>
    <property type="evidence" value="ECO:0007669"/>
    <property type="project" value="TreeGrafter"/>
</dbReference>
<dbReference type="AlphaFoldDB" id="A0A2H0V2U4"/>
<evidence type="ECO:0000256" key="1">
    <source>
        <dbReference type="PIRSR" id="PIRSR601310-1"/>
    </source>
</evidence>
<dbReference type="PRINTS" id="PR00332">
    <property type="entry name" value="HISTRIAD"/>
</dbReference>
<feature type="domain" description="HIT" evidence="3">
    <location>
        <begin position="4"/>
        <end position="109"/>
    </location>
</feature>
<dbReference type="InterPro" id="IPR036265">
    <property type="entry name" value="HIT-like_sf"/>
</dbReference>
<evidence type="ECO:0000313" key="4">
    <source>
        <dbReference type="EMBL" id="PIR93385.1"/>
    </source>
</evidence>
<evidence type="ECO:0000313" key="5">
    <source>
        <dbReference type="Proteomes" id="UP000228626"/>
    </source>
</evidence>
<keyword evidence="4" id="KW-0378">Hydrolase</keyword>
<dbReference type="GO" id="GO:0016787">
    <property type="term" value="F:hydrolase activity"/>
    <property type="evidence" value="ECO:0007669"/>
    <property type="project" value="UniProtKB-KW"/>
</dbReference>
<comment type="caution">
    <text evidence="2">Lacks conserved residue(s) required for the propagation of feature annotation.</text>
</comment>
<name>A0A2H0V2U4_9BACT</name>
<feature type="active site" description="Tele-AMP-histidine intermediate" evidence="1">
    <location>
        <position position="95"/>
    </location>
</feature>
<dbReference type="Gene3D" id="3.30.428.10">
    <property type="entry name" value="HIT-like"/>
    <property type="match status" value="1"/>
</dbReference>
<dbReference type="Proteomes" id="UP000228626">
    <property type="component" value="Unassembled WGS sequence"/>
</dbReference>
<reference evidence="5" key="1">
    <citation type="submission" date="2017-09" db="EMBL/GenBank/DDBJ databases">
        <title>Depth-based differentiation of microbial function through sediment-hosted aquifers and enrichment of novel symbionts in the deep terrestrial subsurface.</title>
        <authorList>
            <person name="Probst A.J."/>
            <person name="Ladd B."/>
            <person name="Jarett J.K."/>
            <person name="Geller-Mcgrath D.E."/>
            <person name="Sieber C.M.K."/>
            <person name="Emerson J.B."/>
            <person name="Anantharaman K."/>
            <person name="Thomas B.C."/>
            <person name="Malmstrom R."/>
            <person name="Stieglmeier M."/>
            <person name="Klingl A."/>
            <person name="Woyke T."/>
            <person name="Ryan C.M."/>
            <person name="Banfield J.F."/>
        </authorList>
    </citation>
    <scope>NUCLEOTIDE SEQUENCE [LARGE SCALE GENOMIC DNA]</scope>
</reference>
<comment type="caution">
    <text evidence="4">The sequence shown here is derived from an EMBL/GenBank/DDBJ whole genome shotgun (WGS) entry which is preliminary data.</text>
</comment>
<organism evidence="4 5">
    <name type="scientific">Candidatus Falkowbacteria bacterium CG10_big_fil_rev_8_21_14_0_10_43_10</name>
    <dbReference type="NCBI Taxonomy" id="1974567"/>
    <lineage>
        <taxon>Bacteria</taxon>
        <taxon>Candidatus Falkowiibacteriota</taxon>
    </lineage>
</organism>
<dbReference type="InterPro" id="IPR001310">
    <property type="entry name" value="Histidine_triad_HIT"/>
</dbReference>
<dbReference type="InterPro" id="IPR011146">
    <property type="entry name" value="HIT-like"/>
</dbReference>
<dbReference type="EMBL" id="PFAR01000013">
    <property type="protein sequence ID" value="PIR93385.1"/>
    <property type="molecule type" value="Genomic_DNA"/>
</dbReference>
<gene>
    <name evidence="4" type="ORF">COT99_00970</name>
</gene>
<dbReference type="SUPFAM" id="SSF54197">
    <property type="entry name" value="HIT-like"/>
    <property type="match status" value="1"/>
</dbReference>